<name>A0A6G1M9P3_ORBOL</name>
<evidence type="ECO:0000313" key="4">
    <source>
        <dbReference type="EMBL" id="KAF3216474.1"/>
    </source>
</evidence>
<dbReference type="Proteomes" id="UP000614610">
    <property type="component" value="Unassembled WGS sequence"/>
</dbReference>
<evidence type="ECO:0000313" key="6">
    <source>
        <dbReference type="Proteomes" id="UP000614610"/>
    </source>
</evidence>
<dbReference type="EMBL" id="WIPF01000070">
    <property type="protein sequence ID" value="KAF3214936.1"/>
    <property type="molecule type" value="Genomic_DNA"/>
</dbReference>
<dbReference type="Proteomes" id="UP000483672">
    <property type="component" value="Unassembled WGS sequence"/>
</dbReference>
<dbReference type="OrthoDB" id="40579at2759"/>
<reference evidence="4 5" key="1">
    <citation type="submission" date="2019-06" db="EMBL/GenBank/DDBJ databases">
        <authorList>
            <person name="Palmer J.M."/>
        </authorList>
    </citation>
    <scope>NUCLEOTIDE SEQUENCE</scope>
    <source>
        <strain evidence="3 5">TWF191</strain>
        <strain evidence="4">TWF679</strain>
    </source>
</reference>
<accession>A0A6G1M9P3</accession>
<evidence type="ECO:0000256" key="1">
    <source>
        <dbReference type="ARBA" id="ARBA00022801"/>
    </source>
</evidence>
<dbReference type="PANTHER" id="PTHR43316">
    <property type="entry name" value="HYDROLASE, HALOACID DELAHOGENASE-RELATED"/>
    <property type="match status" value="1"/>
</dbReference>
<feature type="region of interest" description="Disordered" evidence="2">
    <location>
        <begin position="46"/>
        <end position="73"/>
    </location>
</feature>
<sequence>MAPKTLNTLPTAFVFDVFGTVYDWRTTVSTRISQLLSQKLTSLDAIGAHPSSSSSSSSSSAYQNNSKPDLSTPDAISKFSKEFAQEWRDSYKDFVVTHGGTKSPLQSPDINDNQEEVGLNNITPSIPRATDPSEPPYTTVDTHHLQSLRGLLKKYSLFHLFSSSEIQELSRVWHSLKPWDDSKPGIEGLRELAIVSTLSNGNLRLLVDLQKNSGVVFDVLLSAQLWRAYKPESKVYVGSCEVLGVGGKEEWDEYIEEKGGDVKEDEDKWRFKERGKVAMVAAHIGDLRAAKACGLTTIYIERPREDDDLEAGSNYLEEGEDWIDMWVRHDEGGILEVARRLAKLKQN</sequence>
<feature type="compositionally biased region" description="Low complexity" evidence="2">
    <location>
        <begin position="51"/>
        <end position="60"/>
    </location>
</feature>
<keyword evidence="1" id="KW-0378">Hydrolase</keyword>
<dbReference type="Gene3D" id="3.40.50.1000">
    <property type="entry name" value="HAD superfamily/HAD-like"/>
    <property type="match status" value="1"/>
</dbReference>
<evidence type="ECO:0000256" key="2">
    <source>
        <dbReference type="SAM" id="MobiDB-lite"/>
    </source>
</evidence>
<dbReference type="InterPro" id="IPR036412">
    <property type="entry name" value="HAD-like_sf"/>
</dbReference>
<evidence type="ECO:0000313" key="5">
    <source>
        <dbReference type="Proteomes" id="UP000483672"/>
    </source>
</evidence>
<dbReference type="SUPFAM" id="SSF56784">
    <property type="entry name" value="HAD-like"/>
    <property type="match status" value="1"/>
</dbReference>
<proteinExistence type="predicted"/>
<comment type="caution">
    <text evidence="4">The sequence shown here is derived from an EMBL/GenBank/DDBJ whole genome shotgun (WGS) entry which is preliminary data.</text>
</comment>
<evidence type="ECO:0000313" key="3">
    <source>
        <dbReference type="EMBL" id="KAF3214936.1"/>
    </source>
</evidence>
<dbReference type="AlphaFoldDB" id="A0A6G1M9P3"/>
<evidence type="ECO:0008006" key="7">
    <source>
        <dbReference type="Google" id="ProtNLM"/>
    </source>
</evidence>
<dbReference type="InterPro" id="IPR051540">
    <property type="entry name" value="S-2-haloacid_dehalogenase"/>
</dbReference>
<dbReference type="EMBL" id="WIWT01000016">
    <property type="protein sequence ID" value="KAF3216474.1"/>
    <property type="molecule type" value="Genomic_DNA"/>
</dbReference>
<dbReference type="PANTHER" id="PTHR43316:SF3">
    <property type="entry name" value="HALOACID DEHALOGENASE, TYPE II (AFU_ORTHOLOGUE AFUA_2G07750)-RELATED"/>
    <property type="match status" value="1"/>
</dbReference>
<gene>
    <name evidence="3" type="ORF">TWF191_009626</name>
    <name evidence="4" type="ORF">TWF679_003088</name>
</gene>
<dbReference type="GO" id="GO:0016787">
    <property type="term" value="F:hydrolase activity"/>
    <property type="evidence" value="ECO:0007669"/>
    <property type="project" value="UniProtKB-KW"/>
</dbReference>
<protein>
    <recommendedName>
        <fullName evidence="7">Haloacid dehalogenase, type II</fullName>
    </recommendedName>
</protein>
<organism evidence="4 6">
    <name type="scientific">Orbilia oligospora</name>
    <name type="common">Nematode-trapping fungus</name>
    <name type="synonym">Arthrobotrys oligospora</name>
    <dbReference type="NCBI Taxonomy" id="2813651"/>
    <lineage>
        <taxon>Eukaryota</taxon>
        <taxon>Fungi</taxon>
        <taxon>Dikarya</taxon>
        <taxon>Ascomycota</taxon>
        <taxon>Pezizomycotina</taxon>
        <taxon>Orbiliomycetes</taxon>
        <taxon>Orbiliales</taxon>
        <taxon>Orbiliaceae</taxon>
        <taxon>Orbilia</taxon>
    </lineage>
</organism>
<dbReference type="InterPro" id="IPR023214">
    <property type="entry name" value="HAD_sf"/>
</dbReference>